<dbReference type="InterPro" id="IPR015036">
    <property type="entry name" value="NRDP1"/>
</dbReference>
<keyword evidence="2" id="KW-0479">Metal-binding</keyword>
<dbReference type="InterPro" id="IPR017907">
    <property type="entry name" value="Znf_RING_CS"/>
</dbReference>
<dbReference type="InterPro" id="IPR001841">
    <property type="entry name" value="Znf_RING"/>
</dbReference>
<sequence>MGFELGRFEEEVDEELICPICSCVLEDPLQAPQCEHAFCSTCIHEWLRRQPTCPVDRSTITPNQLKIVPRILRNLLSRLTISCDYKSNGCTSLVKLDSLSSHLQDCEYNPKKPVQCDKGCGLVVPKDEFQDHNCVKELRNFMSTIQQKFGDLQTESLEQKIQLTEQKREIQMLKELLRSMRASNSFTRDSDYH</sequence>
<evidence type="ECO:0000256" key="3">
    <source>
        <dbReference type="ARBA" id="ARBA00022771"/>
    </source>
</evidence>
<dbReference type="SUPFAM" id="SSF49599">
    <property type="entry name" value="TRAF domain-like"/>
    <property type="match status" value="1"/>
</dbReference>
<evidence type="ECO:0000259" key="8">
    <source>
        <dbReference type="PROSITE" id="PS50089"/>
    </source>
</evidence>
<accession>A0A0B6ZB44</accession>
<keyword evidence="4" id="KW-0862">Zinc</keyword>
<dbReference type="SUPFAM" id="SSF57850">
    <property type="entry name" value="RING/U-box"/>
    <property type="match status" value="1"/>
</dbReference>
<dbReference type="GO" id="GO:0016567">
    <property type="term" value="P:protein ubiquitination"/>
    <property type="evidence" value="ECO:0007669"/>
    <property type="project" value="InterPro"/>
</dbReference>
<evidence type="ECO:0000256" key="4">
    <source>
        <dbReference type="ARBA" id="ARBA00022833"/>
    </source>
</evidence>
<dbReference type="PROSITE" id="PS50089">
    <property type="entry name" value="ZF_RING_2"/>
    <property type="match status" value="1"/>
</dbReference>
<evidence type="ECO:0000256" key="5">
    <source>
        <dbReference type="ARBA" id="ARBA00030556"/>
    </source>
</evidence>
<reference evidence="9" key="1">
    <citation type="submission" date="2014-12" db="EMBL/GenBank/DDBJ databases">
        <title>Insight into the proteome of Arion vulgaris.</title>
        <authorList>
            <person name="Aradska J."/>
            <person name="Bulat T."/>
            <person name="Smidak R."/>
            <person name="Sarate P."/>
            <person name="Gangsoo J."/>
            <person name="Sialana F."/>
            <person name="Bilban M."/>
            <person name="Lubec G."/>
        </authorList>
    </citation>
    <scope>NUCLEOTIDE SEQUENCE</scope>
    <source>
        <tissue evidence="9">Skin</tissue>
    </source>
</reference>
<evidence type="ECO:0000256" key="6">
    <source>
        <dbReference type="ARBA" id="ARBA00031762"/>
    </source>
</evidence>
<evidence type="ECO:0000256" key="1">
    <source>
        <dbReference type="ARBA" id="ARBA00015711"/>
    </source>
</evidence>
<dbReference type="Gene3D" id="3.30.40.10">
    <property type="entry name" value="Zinc/RING finger domain, C3HC4 (zinc finger)"/>
    <property type="match status" value="2"/>
</dbReference>
<dbReference type="PANTHER" id="PTHR10131">
    <property type="entry name" value="TNF RECEPTOR ASSOCIATED FACTOR"/>
    <property type="match status" value="1"/>
</dbReference>
<feature type="domain" description="RING-type" evidence="8">
    <location>
        <begin position="18"/>
        <end position="57"/>
    </location>
</feature>
<dbReference type="AlphaFoldDB" id="A0A0B6ZB44"/>
<dbReference type="PROSITE" id="PS00518">
    <property type="entry name" value="ZF_RING_1"/>
    <property type="match status" value="1"/>
</dbReference>
<dbReference type="GO" id="GO:0061630">
    <property type="term" value="F:ubiquitin protein ligase activity"/>
    <property type="evidence" value="ECO:0007669"/>
    <property type="project" value="InterPro"/>
</dbReference>
<keyword evidence="3 7" id="KW-0863">Zinc-finger</keyword>
<evidence type="ECO:0000256" key="7">
    <source>
        <dbReference type="PROSITE-ProRule" id="PRU00175"/>
    </source>
</evidence>
<dbReference type="PANTHER" id="PTHR10131:SF157">
    <property type="entry name" value="RECEPTOR-ASSOCIATED FACTOR, PUTATIVE-RELATED"/>
    <property type="match status" value="1"/>
</dbReference>
<gene>
    <name evidence="9" type="primary">ORF54117</name>
</gene>
<organism evidence="9">
    <name type="scientific">Arion vulgaris</name>
    <dbReference type="NCBI Taxonomy" id="1028688"/>
    <lineage>
        <taxon>Eukaryota</taxon>
        <taxon>Metazoa</taxon>
        <taxon>Spiralia</taxon>
        <taxon>Lophotrochozoa</taxon>
        <taxon>Mollusca</taxon>
        <taxon>Gastropoda</taxon>
        <taxon>Heterobranchia</taxon>
        <taxon>Euthyneura</taxon>
        <taxon>Panpulmonata</taxon>
        <taxon>Eupulmonata</taxon>
        <taxon>Stylommatophora</taxon>
        <taxon>Helicina</taxon>
        <taxon>Arionoidea</taxon>
        <taxon>Arionidae</taxon>
        <taxon>Arion</taxon>
    </lineage>
</organism>
<dbReference type="Pfam" id="PF08941">
    <property type="entry name" value="USP8_interact"/>
    <property type="match status" value="1"/>
</dbReference>
<name>A0A0B6ZB44_9EUPU</name>
<dbReference type="EMBL" id="HACG01018296">
    <property type="protein sequence ID" value="CEK65161.1"/>
    <property type="molecule type" value="Transcribed_RNA"/>
</dbReference>
<proteinExistence type="predicted"/>
<dbReference type="Pfam" id="PF13923">
    <property type="entry name" value="zf-C3HC4_2"/>
    <property type="match status" value="1"/>
</dbReference>
<dbReference type="CDD" id="cd16634">
    <property type="entry name" value="mRING-HC-C3HC3D_Nrdp1"/>
    <property type="match status" value="1"/>
</dbReference>
<dbReference type="GO" id="GO:0043122">
    <property type="term" value="P:regulation of canonical NF-kappaB signal transduction"/>
    <property type="evidence" value="ECO:0007669"/>
    <property type="project" value="TreeGrafter"/>
</dbReference>
<protein>
    <recommendedName>
        <fullName evidence="1">E3 ubiquitin-protein ligase NRDP1</fullName>
    </recommendedName>
    <alternativeName>
        <fullName evidence="5">RING finger protein 41</fullName>
    </alternativeName>
    <alternativeName>
        <fullName evidence="6">RING-type E3 ubiquitin transferase NRDP1</fullName>
    </alternativeName>
</protein>
<dbReference type="GO" id="GO:0008270">
    <property type="term" value="F:zinc ion binding"/>
    <property type="evidence" value="ECO:0007669"/>
    <property type="project" value="UniProtKB-KW"/>
</dbReference>
<evidence type="ECO:0000256" key="2">
    <source>
        <dbReference type="ARBA" id="ARBA00022723"/>
    </source>
</evidence>
<evidence type="ECO:0000313" key="9">
    <source>
        <dbReference type="EMBL" id="CEK65161.1"/>
    </source>
</evidence>
<dbReference type="InterPro" id="IPR013083">
    <property type="entry name" value="Znf_RING/FYVE/PHD"/>
</dbReference>
<dbReference type="SMART" id="SM00184">
    <property type="entry name" value="RING"/>
    <property type="match status" value="1"/>
</dbReference>